<name>A0A8T0HKN8_CERPU</name>
<dbReference type="PANTHER" id="PTHR23389">
    <property type="entry name" value="CHROMOSOME TRANSMISSION FIDELITY FACTOR 18"/>
    <property type="match status" value="1"/>
</dbReference>
<gene>
    <name evidence="2" type="ORF">KC19_VG004700</name>
</gene>
<dbReference type="AlphaFoldDB" id="A0A8T0HKN8"/>
<evidence type="ECO:0000313" key="2">
    <source>
        <dbReference type="EMBL" id="KAG0571355.1"/>
    </source>
</evidence>
<keyword evidence="1" id="KW-0235">DNA replication</keyword>
<organism evidence="2 3">
    <name type="scientific">Ceratodon purpureus</name>
    <name type="common">Fire moss</name>
    <name type="synonym">Dicranum purpureum</name>
    <dbReference type="NCBI Taxonomy" id="3225"/>
    <lineage>
        <taxon>Eukaryota</taxon>
        <taxon>Viridiplantae</taxon>
        <taxon>Streptophyta</taxon>
        <taxon>Embryophyta</taxon>
        <taxon>Bryophyta</taxon>
        <taxon>Bryophytina</taxon>
        <taxon>Bryopsida</taxon>
        <taxon>Dicranidae</taxon>
        <taxon>Pseudoditrichales</taxon>
        <taxon>Ditrichaceae</taxon>
        <taxon>Ceratodon</taxon>
    </lineage>
</organism>
<dbReference type="SUPFAM" id="SSF48019">
    <property type="entry name" value="post-AAA+ oligomerization domain-like"/>
    <property type="match status" value="1"/>
</dbReference>
<dbReference type="Proteomes" id="UP000822688">
    <property type="component" value="Chromosome V"/>
</dbReference>
<protein>
    <submittedName>
        <fullName evidence="2">Uncharacterized protein</fullName>
    </submittedName>
</protein>
<accession>A0A8T0HKN8</accession>
<evidence type="ECO:0000313" key="3">
    <source>
        <dbReference type="Proteomes" id="UP000822688"/>
    </source>
</evidence>
<sequence>MWCRLQIALEELSERVNGDMRKALNQFQYISLRSRTLKYTDVRARLMARAKDEDVSPISAVDKLLGFDGARLQMDERIYAAMSDMDLVPLLIQENYVN</sequence>
<dbReference type="InterPro" id="IPR008921">
    <property type="entry name" value="DNA_pol3_clamp-load_cplx_C"/>
</dbReference>
<dbReference type="GO" id="GO:0006260">
    <property type="term" value="P:DNA replication"/>
    <property type="evidence" value="ECO:0007669"/>
    <property type="project" value="UniProtKB-KW"/>
</dbReference>
<dbReference type="EMBL" id="CM026426">
    <property type="protein sequence ID" value="KAG0571355.1"/>
    <property type="molecule type" value="Genomic_DNA"/>
</dbReference>
<reference evidence="2" key="1">
    <citation type="submission" date="2020-06" db="EMBL/GenBank/DDBJ databases">
        <title>WGS assembly of Ceratodon purpureus strain R40.</title>
        <authorList>
            <person name="Carey S.B."/>
            <person name="Jenkins J."/>
            <person name="Shu S."/>
            <person name="Lovell J.T."/>
            <person name="Sreedasyam A."/>
            <person name="Maumus F."/>
            <person name="Tiley G.P."/>
            <person name="Fernandez-Pozo N."/>
            <person name="Barry K."/>
            <person name="Chen C."/>
            <person name="Wang M."/>
            <person name="Lipzen A."/>
            <person name="Daum C."/>
            <person name="Saski C.A."/>
            <person name="Payton A.C."/>
            <person name="Mcbreen J.C."/>
            <person name="Conrad R.E."/>
            <person name="Kollar L.M."/>
            <person name="Olsson S."/>
            <person name="Huttunen S."/>
            <person name="Landis J.B."/>
            <person name="Wickett N.J."/>
            <person name="Johnson M.G."/>
            <person name="Rensing S.A."/>
            <person name="Grimwood J."/>
            <person name="Schmutz J."/>
            <person name="Mcdaniel S.F."/>
        </authorList>
    </citation>
    <scope>NUCLEOTIDE SEQUENCE</scope>
    <source>
        <strain evidence="2">R40</strain>
    </source>
</reference>
<evidence type="ECO:0000256" key="1">
    <source>
        <dbReference type="ARBA" id="ARBA00022705"/>
    </source>
</evidence>
<keyword evidence="3" id="KW-1185">Reference proteome</keyword>
<dbReference type="GO" id="GO:0003677">
    <property type="term" value="F:DNA binding"/>
    <property type="evidence" value="ECO:0007669"/>
    <property type="project" value="InterPro"/>
</dbReference>
<comment type="caution">
    <text evidence="2">The sequence shown here is derived from an EMBL/GenBank/DDBJ whole genome shotgun (WGS) entry which is preliminary data.</text>
</comment>
<dbReference type="PANTHER" id="PTHR23389:SF6">
    <property type="entry name" value="REPLICATION FACTOR C SUBUNIT 1"/>
    <property type="match status" value="1"/>
</dbReference>
<dbReference type="GO" id="GO:0005634">
    <property type="term" value="C:nucleus"/>
    <property type="evidence" value="ECO:0007669"/>
    <property type="project" value="TreeGrafter"/>
</dbReference>
<proteinExistence type="predicted"/>
<dbReference type="Gene3D" id="1.10.8.60">
    <property type="match status" value="1"/>
</dbReference>